<proteinExistence type="predicted"/>
<accession>A0A1C9W403</accession>
<organism evidence="1 2">
    <name type="scientific">Microbulbifer aggregans</name>
    <dbReference type="NCBI Taxonomy" id="1769779"/>
    <lineage>
        <taxon>Bacteria</taxon>
        <taxon>Pseudomonadati</taxon>
        <taxon>Pseudomonadota</taxon>
        <taxon>Gammaproteobacteria</taxon>
        <taxon>Cellvibrionales</taxon>
        <taxon>Microbulbiferaceae</taxon>
        <taxon>Microbulbifer</taxon>
    </lineage>
</organism>
<dbReference type="AlphaFoldDB" id="A0A1C9W403"/>
<evidence type="ECO:0000313" key="1">
    <source>
        <dbReference type="EMBL" id="AOS95888.1"/>
    </source>
</evidence>
<dbReference type="Proteomes" id="UP000095672">
    <property type="component" value="Chromosome"/>
</dbReference>
<reference evidence="2" key="1">
    <citation type="submission" date="2016-01" db="EMBL/GenBank/DDBJ databases">
        <title>Complete genome sequence of Microbulbifer sp. CCB-MM1, a halophile isolated from Matang Mangrove Forest, Perak.</title>
        <authorList>
            <person name="Moh T.H."/>
            <person name="Dinesh B."/>
            <person name="Lau N.-S."/>
            <person name="Go F."/>
            <person name="Alexander Chong S.-C."/>
        </authorList>
    </citation>
    <scope>NUCLEOTIDE SEQUENCE [LARGE SCALE GENOMIC DNA]</scope>
    <source>
        <strain evidence="2">CCB-MM1</strain>
    </source>
</reference>
<gene>
    <name evidence="1" type="ORF">AUP74_00417</name>
</gene>
<sequence>MYPGIDYLMGNPGRLAAVATQMKNTGVAHTSTQARQELLVTWKRLHRSID</sequence>
<evidence type="ECO:0000313" key="2">
    <source>
        <dbReference type="Proteomes" id="UP000095672"/>
    </source>
</evidence>
<keyword evidence="2" id="KW-1185">Reference proteome</keyword>
<dbReference type="KEGG" id="micc:AUP74_00417"/>
<protein>
    <submittedName>
        <fullName evidence="1">Uncharacterized protein</fullName>
    </submittedName>
</protein>
<name>A0A1C9W403_9GAMM</name>
<dbReference type="EMBL" id="CP014143">
    <property type="protein sequence ID" value="AOS95888.1"/>
    <property type="molecule type" value="Genomic_DNA"/>
</dbReference>